<evidence type="ECO:0000256" key="1">
    <source>
        <dbReference type="SAM" id="MobiDB-lite"/>
    </source>
</evidence>
<feature type="region of interest" description="Disordered" evidence="1">
    <location>
        <begin position="1"/>
        <end position="21"/>
    </location>
</feature>
<evidence type="ECO:0000313" key="2">
    <source>
        <dbReference type="EMBL" id="TNN61695.1"/>
    </source>
</evidence>
<sequence>MCPRRTLRQPNWDPKASPLPSMLPAVRHPGLAAPSLIPDQAALGGTGIRTPAARGELDSVFEARASGRG</sequence>
<comment type="caution">
    <text evidence="2">The sequence shown here is derived from an EMBL/GenBank/DDBJ whole genome shotgun (WGS) entry which is preliminary data.</text>
</comment>
<gene>
    <name evidence="2" type="ORF">EYF80_028057</name>
</gene>
<protein>
    <submittedName>
        <fullName evidence="2">Uncharacterized protein</fullName>
    </submittedName>
</protein>
<evidence type="ECO:0000313" key="3">
    <source>
        <dbReference type="Proteomes" id="UP000314294"/>
    </source>
</evidence>
<proteinExistence type="predicted"/>
<reference evidence="2 3" key="1">
    <citation type="submission" date="2019-03" db="EMBL/GenBank/DDBJ databases">
        <title>First draft genome of Liparis tanakae, snailfish: a comprehensive survey of snailfish specific genes.</title>
        <authorList>
            <person name="Kim W."/>
            <person name="Song I."/>
            <person name="Jeong J.-H."/>
            <person name="Kim D."/>
            <person name="Kim S."/>
            <person name="Ryu S."/>
            <person name="Song J.Y."/>
            <person name="Lee S.K."/>
        </authorList>
    </citation>
    <scope>NUCLEOTIDE SEQUENCE [LARGE SCALE GENOMIC DNA]</scope>
    <source>
        <tissue evidence="2">Muscle</tissue>
    </source>
</reference>
<accession>A0A4Z2H8V9</accession>
<dbReference type="Proteomes" id="UP000314294">
    <property type="component" value="Unassembled WGS sequence"/>
</dbReference>
<dbReference type="EMBL" id="SRLO01000310">
    <property type="protein sequence ID" value="TNN61695.1"/>
    <property type="molecule type" value="Genomic_DNA"/>
</dbReference>
<name>A0A4Z2H8V9_9TELE</name>
<dbReference type="AlphaFoldDB" id="A0A4Z2H8V9"/>
<keyword evidence="3" id="KW-1185">Reference proteome</keyword>
<organism evidence="2 3">
    <name type="scientific">Liparis tanakae</name>
    <name type="common">Tanaka's snailfish</name>
    <dbReference type="NCBI Taxonomy" id="230148"/>
    <lineage>
        <taxon>Eukaryota</taxon>
        <taxon>Metazoa</taxon>
        <taxon>Chordata</taxon>
        <taxon>Craniata</taxon>
        <taxon>Vertebrata</taxon>
        <taxon>Euteleostomi</taxon>
        <taxon>Actinopterygii</taxon>
        <taxon>Neopterygii</taxon>
        <taxon>Teleostei</taxon>
        <taxon>Neoteleostei</taxon>
        <taxon>Acanthomorphata</taxon>
        <taxon>Eupercaria</taxon>
        <taxon>Perciformes</taxon>
        <taxon>Cottioidei</taxon>
        <taxon>Cottales</taxon>
        <taxon>Liparidae</taxon>
        <taxon>Liparis</taxon>
    </lineage>
</organism>